<reference evidence="5 6" key="1">
    <citation type="submission" date="2024-09" db="EMBL/GenBank/DDBJ databases">
        <authorList>
            <person name="Sun Q."/>
            <person name="Mori K."/>
        </authorList>
    </citation>
    <scope>NUCLEOTIDE SEQUENCE [LARGE SCALE GENOMIC DNA]</scope>
    <source>
        <strain evidence="5 6">CECT 8064</strain>
    </source>
</reference>
<dbReference type="InterPro" id="IPR050309">
    <property type="entry name" value="Type-B_Carboxylest/Lipase"/>
</dbReference>
<feature type="signal peptide" evidence="3">
    <location>
        <begin position="1"/>
        <end position="26"/>
    </location>
</feature>
<accession>A0ABV5HKJ6</accession>
<keyword evidence="3" id="KW-0732">Signal</keyword>
<comment type="similarity">
    <text evidence="1 3">Belongs to the type-B carboxylesterase/lipase family.</text>
</comment>
<feature type="domain" description="Carboxylesterase type B" evidence="4">
    <location>
        <begin position="37"/>
        <end position="526"/>
    </location>
</feature>
<dbReference type="InterPro" id="IPR029058">
    <property type="entry name" value="AB_hydrolase_fold"/>
</dbReference>
<evidence type="ECO:0000313" key="6">
    <source>
        <dbReference type="Proteomes" id="UP001589645"/>
    </source>
</evidence>
<dbReference type="InterPro" id="IPR019826">
    <property type="entry name" value="Carboxylesterase_B_AS"/>
</dbReference>
<evidence type="ECO:0000313" key="5">
    <source>
        <dbReference type="EMBL" id="MFB9134500.1"/>
    </source>
</evidence>
<dbReference type="Gene3D" id="3.40.50.1820">
    <property type="entry name" value="alpha/beta hydrolase"/>
    <property type="match status" value="1"/>
</dbReference>
<name>A0ABV5HKJ6_9VIBR</name>
<keyword evidence="6" id="KW-1185">Reference proteome</keyword>
<evidence type="ECO:0000256" key="3">
    <source>
        <dbReference type="RuleBase" id="RU361235"/>
    </source>
</evidence>
<evidence type="ECO:0000256" key="2">
    <source>
        <dbReference type="ARBA" id="ARBA00022801"/>
    </source>
</evidence>
<gene>
    <name evidence="5" type="ORF">ACFFUV_05875</name>
</gene>
<dbReference type="EC" id="3.1.1.-" evidence="3"/>
<dbReference type="SUPFAM" id="SSF53474">
    <property type="entry name" value="alpha/beta-Hydrolases"/>
    <property type="match status" value="1"/>
</dbReference>
<dbReference type="InterPro" id="IPR019819">
    <property type="entry name" value="Carboxylesterase_B_CS"/>
</dbReference>
<dbReference type="RefSeq" id="WP_390190431.1">
    <property type="nucleotide sequence ID" value="NZ_JBHMEP010000001.1"/>
</dbReference>
<feature type="chain" id="PRO_5044985648" description="Carboxylic ester hydrolase" evidence="3">
    <location>
        <begin position="27"/>
        <end position="532"/>
    </location>
</feature>
<sequence>MKKNIARKLSTFLIVIATICGTPAFSYEHDQPTSVSMIDSGPIRGIDNGKLFSYLGIPYAKPPVGEFRWQPPQAPEPWTETYNATKISNQCVQNSDLGAFATPGGQEDCLYLNVYTPRTAKMTQDLPVFVWIHGGSLWVGQGADYDPSKIVEQQNAIVVTFNYRLGMFGFFAHPDIKKENKPYANYGQMDQSFALDWVQRNISSFGGDPKNVTIAGESSGGTSVLAQVISPWNKGKFQNAVIMSGSSMVLKYPNFGAPRPLDVAEKVATDFATAVGCKKQNAECLRNLTIGQILATQTPYMINQTIIDGDFMPISPAQAIQEGQINDVTVMVGTNRDEGRFFAGFTENETKKPLTEKSYYETLDAFFGIELATIIKQQYPISEYNSASEAYSAVMTDYLFSCPANRLMHSLSEHTKVYAYEFSDRTAPSYLKPTTFPQGAYHTAELAYLFPGFHGGKVGQPIVLNYLQEVLSNEIIQYWVTLTQSNKWKNWKPYNSKKENVYRLMLPKSHSLTKGRYISDHQCSFWDTTNVY</sequence>
<evidence type="ECO:0000256" key="1">
    <source>
        <dbReference type="ARBA" id="ARBA00005964"/>
    </source>
</evidence>
<dbReference type="Pfam" id="PF00135">
    <property type="entry name" value="COesterase"/>
    <property type="match status" value="1"/>
</dbReference>
<dbReference type="InterPro" id="IPR002018">
    <property type="entry name" value="CarbesteraseB"/>
</dbReference>
<organism evidence="5 6">
    <name type="scientific">Vibrio olivae</name>
    <dbReference type="NCBI Taxonomy" id="1243002"/>
    <lineage>
        <taxon>Bacteria</taxon>
        <taxon>Pseudomonadati</taxon>
        <taxon>Pseudomonadota</taxon>
        <taxon>Gammaproteobacteria</taxon>
        <taxon>Vibrionales</taxon>
        <taxon>Vibrionaceae</taxon>
        <taxon>Vibrio</taxon>
    </lineage>
</organism>
<keyword evidence="2 3" id="KW-0378">Hydrolase</keyword>
<comment type="caution">
    <text evidence="5">The sequence shown here is derived from an EMBL/GenBank/DDBJ whole genome shotgun (WGS) entry which is preliminary data.</text>
</comment>
<protein>
    <recommendedName>
        <fullName evidence="3">Carboxylic ester hydrolase</fullName>
        <ecNumber evidence="3">3.1.1.-</ecNumber>
    </recommendedName>
</protein>
<dbReference type="PROSITE" id="PS00122">
    <property type="entry name" value="CARBOXYLESTERASE_B_1"/>
    <property type="match status" value="1"/>
</dbReference>
<dbReference type="Proteomes" id="UP001589645">
    <property type="component" value="Unassembled WGS sequence"/>
</dbReference>
<dbReference type="EMBL" id="JBHMEP010000001">
    <property type="protein sequence ID" value="MFB9134500.1"/>
    <property type="molecule type" value="Genomic_DNA"/>
</dbReference>
<dbReference type="PANTHER" id="PTHR11559">
    <property type="entry name" value="CARBOXYLESTERASE"/>
    <property type="match status" value="1"/>
</dbReference>
<evidence type="ECO:0000259" key="4">
    <source>
        <dbReference type="Pfam" id="PF00135"/>
    </source>
</evidence>
<dbReference type="PROSITE" id="PS00941">
    <property type="entry name" value="CARBOXYLESTERASE_B_2"/>
    <property type="match status" value="1"/>
</dbReference>
<proteinExistence type="inferred from homology"/>